<keyword evidence="2" id="KW-0396">Initiation factor</keyword>
<protein>
    <submittedName>
        <fullName evidence="2">Eukaryotic translation initiation factor 4 gamma 3 isoform X13</fullName>
    </submittedName>
</protein>
<dbReference type="Proteomes" id="UP001732720">
    <property type="component" value="Chromosome 7"/>
</dbReference>
<gene>
    <name evidence="2" type="primary">Eif4g3</name>
</gene>
<name>A0AC58N6E2_CASCN</name>
<sequence length="1648" mass="183255">MNSQPQTRSPFAAGPRPAHHQGGFRPIQFFQRPQIQPPRATIPNSSPSIRPGAQTPTAVYQTNQHIMMVNHLPMPYPVPQGPQYCIPQYRHSGPPYVGPPQQYPVQPPGPGPFYPGPGPGDFPSAYGTPFYPSQPVYQSAPIIVPTQQQPPPAKREKKTIRIRDPNQGGKDITEEIMSGGGSRNPTPPIGRPTSTPTPPQQLPSQVPEHSPVAYGTVESAHLAASTPVTAASDQKQEEKPKPDPVLKSPTPVLRLVLSGEKKEQTGQTPETATIESTPEITQPPSPTTVPPVGRSSLVSPTSAALSSQLIFSTSVDDRCELSSSKEDTIPIPSPTSCTAASDPSSTDETGDGICKKPCSIATNDIPLISSTNLINEMNGLSERLPATESIVEMVKQEVLPLTLELEILENPPEEMKVECITAPITPPMVPSFSPAPPSPPASPSPTPVIVPAAATTVSAPTAVQRVLEEEESIRTCLSEEEKEIQNKIEVEADGQTEEIMDSQNLNSRKSPVSVQTVTTAPKTWKKPKDRNRTNEEVLEVELEPKAEEELSIDSVLESQQDKISQGFHQDKDLSDLKRVKAVEENGEEVEPIHNGAENISEGEGIDANSGSTDSTGDGVTFPFKSESWKPADTEGKKQYGREFLLDFQFMPACIQKPEGLPPITDVVLDKISQPKLPMRTLDPRILPRGPDFTPAFADFGRQTPGGRGIPICNMQSRHGLPILEQSKAPSCTPLVMSHSPLKNLPLGLSNVGPRRSQPGQRREPRKIITVSVKEDVHLKKAENAWKPSQKRDSQAEDPENIKTQELFRKVRSILNKLTPQMFNQLMKQVSGLTVDTEERLKGVIDLVFEKAIDEPSFSVAYANMCRCLVTLKVPMADKPGNTVNFRKLLLNRCQKEFEKDKADDDVFEKKQKELEAASAPEERTRLHDELEEAKDKARRRSIGNIKFIGELFKLKMLTEAIMHDCVVKLLKNHDEESLECLCRLLTTIGKDLDFEKAKPRMDQYFNQMEKIVKERKTSSRIRFMLQDVIDLRLCNWVSRRADQGPKTIEQIHKEAKIEEQEEQRKVQQLMTKEKRRPGVQRVDEGGWNTVQGAKNSRVLDPSKFLKITKQLMLQPTIDEKIQLVPKAQLGSWGKGSSGGAKASETDALRSSASSLNRFSALQPPAPSGSSSVTPLEFDSRRTLTSRGSMGREKNDKPLPSVAARPNTFMRGGSSKDLLDNQSQEEQRREMLETVKQLTGGVDMERGSTEADRSKMREAVLKPEISAMSAPDKSALSEEEMERKSRSIIDEFLHINDFKEAMQCVEELNAQGLLHVFVRVGVESTLERSQITRDHMGQLLYQLMQSEKLSKQDFFKGFSETLELADDMAIDIPHIWLYLAELVTPMLKEGGISMRELITEFSKPLLPVGRAGVLLSEILHLLCKQMSHKKVGALWREADLSWKDFLPEGEDVHNFLLEQKLDFIESDSSCSSEALSKKELSAEELYHRLEKLIIEDKANDEQIFDWVEANLDESQMSSPTFLRALMTAVCKAAIIADCSTFRVDTAVIKQRVPILLKYLDSDTEKELQALYALQASIVKLDQPANRGFLCSPGWPRTHDPLALASHCWNYRHLPPCPAEDTSSSNEMVRWLDKIGTVCSMRVSHSYQLQ</sequence>
<evidence type="ECO:0000313" key="2">
    <source>
        <dbReference type="RefSeq" id="XP_073937195.1"/>
    </source>
</evidence>
<proteinExistence type="predicted"/>
<organism evidence="1 2">
    <name type="scientific">Castor canadensis</name>
    <name type="common">American beaver</name>
    <dbReference type="NCBI Taxonomy" id="51338"/>
    <lineage>
        <taxon>Eukaryota</taxon>
        <taxon>Metazoa</taxon>
        <taxon>Chordata</taxon>
        <taxon>Craniata</taxon>
        <taxon>Vertebrata</taxon>
        <taxon>Euteleostomi</taxon>
        <taxon>Mammalia</taxon>
        <taxon>Eutheria</taxon>
        <taxon>Euarchontoglires</taxon>
        <taxon>Glires</taxon>
        <taxon>Rodentia</taxon>
        <taxon>Castorimorpha</taxon>
        <taxon>Castoridae</taxon>
        <taxon>Castor</taxon>
    </lineage>
</organism>
<dbReference type="RefSeq" id="XP_073937195.1">
    <property type="nucleotide sequence ID" value="XM_074081094.1"/>
</dbReference>
<keyword evidence="2" id="KW-0648">Protein biosynthesis</keyword>
<accession>A0AC58N6E2</accession>
<reference evidence="2" key="1">
    <citation type="submission" date="2025-08" db="UniProtKB">
        <authorList>
            <consortium name="RefSeq"/>
        </authorList>
    </citation>
    <scope>IDENTIFICATION</scope>
</reference>
<evidence type="ECO:0000313" key="1">
    <source>
        <dbReference type="Proteomes" id="UP001732720"/>
    </source>
</evidence>
<keyword evidence="1" id="KW-1185">Reference proteome</keyword>